<evidence type="ECO:0000313" key="2">
    <source>
        <dbReference type="EMBL" id="SCB59813.1"/>
    </source>
</evidence>
<evidence type="ECO:0000313" key="3">
    <source>
        <dbReference type="Proteomes" id="UP000198723"/>
    </source>
</evidence>
<dbReference type="AlphaFoldDB" id="A0A1C3Y5W7"/>
<evidence type="ECO:0000256" key="1">
    <source>
        <dbReference type="SAM" id="MobiDB-lite"/>
    </source>
</evidence>
<accession>A0A1C3Y5W7</accession>
<sequence length="65" mass="7137">MAEDATAVEVAGTVEEETSLKRKSMECPTASRRFFVVQNSAPFQAGKQAEMSGARGDRRTDLTRE</sequence>
<feature type="region of interest" description="Disordered" evidence="1">
    <location>
        <begin position="41"/>
        <end position="65"/>
    </location>
</feature>
<reference evidence="2 3" key="1">
    <citation type="submission" date="2016-08" db="EMBL/GenBank/DDBJ databases">
        <authorList>
            <person name="Seilhamer J.J."/>
        </authorList>
    </citation>
    <scope>NUCLEOTIDE SEQUENCE [LARGE SCALE GENOMIC DNA]</scope>
    <source>
        <strain evidence="2 3">HBR26</strain>
    </source>
</reference>
<name>A0A1C3Y5W7_9HYPH</name>
<organism evidence="2 3">
    <name type="scientific">Rhizobium aethiopicum</name>
    <dbReference type="NCBI Taxonomy" id="1138170"/>
    <lineage>
        <taxon>Bacteria</taxon>
        <taxon>Pseudomonadati</taxon>
        <taxon>Pseudomonadota</taxon>
        <taxon>Alphaproteobacteria</taxon>
        <taxon>Hyphomicrobiales</taxon>
        <taxon>Rhizobiaceae</taxon>
        <taxon>Rhizobium/Agrobacterium group</taxon>
        <taxon>Rhizobium</taxon>
    </lineage>
</organism>
<dbReference type="Proteomes" id="UP000198723">
    <property type="component" value="Unassembled WGS sequence"/>
</dbReference>
<proteinExistence type="predicted"/>
<feature type="compositionally biased region" description="Basic and acidic residues" evidence="1">
    <location>
        <begin position="55"/>
        <end position="65"/>
    </location>
</feature>
<gene>
    <name evidence="2" type="ORF">GA0061105_108170</name>
</gene>
<protein>
    <submittedName>
        <fullName evidence="2">Uncharacterized protein</fullName>
    </submittedName>
</protein>
<dbReference type="EMBL" id="FMAJ01000008">
    <property type="protein sequence ID" value="SCB59813.1"/>
    <property type="molecule type" value="Genomic_DNA"/>
</dbReference>